<evidence type="ECO:0000313" key="13">
    <source>
        <dbReference type="Proteomes" id="UP000239720"/>
    </source>
</evidence>
<evidence type="ECO:0000313" key="2">
    <source>
        <dbReference type="EMBL" id="PQQ65363.1"/>
    </source>
</evidence>
<dbReference type="EMBL" id="NEMB01000003">
    <property type="protein sequence ID" value="PQQ67156.1"/>
    <property type="molecule type" value="Genomic_DNA"/>
</dbReference>
<dbReference type="EMBL" id="NEMB01000003">
    <property type="protein sequence ID" value="PQQ66739.1"/>
    <property type="molecule type" value="Genomic_DNA"/>
</dbReference>
<sequence length="605" mass="71683">MKIKQKKRGLYSMDEFIKQLDPNLDYISHEIKDGKCYITVTSNRKEVTCPFCGWPSSRIHSTYNRTFQDLPIQGNKVFIIIRNRKFFCDNSDCNHTTFAERFDFISYKAKKTRRLEDEIVRLSINCSSITASKILKENVVDIGKSTVCNLLKKKETPVIDKKTITAVCIDDFAIKKRRSYGTIMVDIFTHQILDMIDSRDYETVCEWLKSYPNLRIISRDGSVTYNNAITGAHPEALQISDRFHLLKNLTSYVTEYLKKRLKPQVSIQSVSQEIKEVETIKQANENRKLTLKEKYEKIKQLSLEGRCKTEICRSLNMDIRAYDKLIAMTPEEREKLFQTKNMIIHEEKVKQKMERINEVRELKRIGLSNIEISRRTGLDRKTVRRYLDENFNPVHASYGKKRNGKLTPYIKTIDEYLERGMMGSYIVEKIHEMGYDGSSSTVRHYMTDWKKRRKKYYDRSREDGTKTEIIKRENIFKLLYHPIEKVKIISEKQFEMICKEYPFFEKIYKITWEFKDMLTNKNIEAFDKWIERAKNLNIPEINSFINGVERDMEAVRNAIKYEYSNGLVEGCINKLKVIKRIMYGRCSFETLKIKILQLEKMRLFN</sequence>
<comment type="caution">
    <text evidence="2">The sequence shown here is derived from an EMBL/GenBank/DDBJ whole genome shotgun (WGS) entry which is preliminary data.</text>
</comment>
<dbReference type="EMBL" id="NEMB01000003">
    <property type="protein sequence ID" value="PQQ66442.1"/>
    <property type="molecule type" value="Genomic_DNA"/>
</dbReference>
<evidence type="ECO:0000313" key="9">
    <source>
        <dbReference type="EMBL" id="PQQ66739.1"/>
    </source>
</evidence>
<dbReference type="EMBL" id="NEMB01000003">
    <property type="protein sequence ID" value="PQQ66923.1"/>
    <property type="molecule type" value="Genomic_DNA"/>
</dbReference>
<dbReference type="Pfam" id="PF01610">
    <property type="entry name" value="DDE_Tnp_ISL3"/>
    <property type="match status" value="2"/>
</dbReference>
<gene>
    <name evidence="2" type="ORF">B9R14_00295</name>
    <name evidence="3" type="ORF">B9R14_00810</name>
    <name evidence="4" type="ORF">B9R14_01295</name>
    <name evidence="5" type="ORF">B9R14_01325</name>
    <name evidence="6" type="ORF">B9R14_05480</name>
    <name evidence="7" type="ORF">B9R14_06530</name>
    <name evidence="8" type="ORF">B9R14_06605</name>
    <name evidence="9" type="ORF">B9R14_08250</name>
    <name evidence="10" type="ORF">B9R14_09320</name>
    <name evidence="11" type="ORF">B9R14_09340</name>
    <name evidence="12" type="ORF">B9R14_10630</name>
</gene>
<dbReference type="EMBL" id="NEMB01000003">
    <property type="protein sequence ID" value="PQQ65453.1"/>
    <property type="molecule type" value="Genomic_DNA"/>
</dbReference>
<dbReference type="InterPro" id="IPR002560">
    <property type="entry name" value="Transposase_DDE"/>
</dbReference>
<evidence type="ECO:0000313" key="10">
    <source>
        <dbReference type="EMBL" id="PQQ66923.1"/>
    </source>
</evidence>
<accession>A0A2S8R6F0</accession>
<dbReference type="InterPro" id="IPR029261">
    <property type="entry name" value="Transposase_Znf"/>
</dbReference>
<evidence type="ECO:0000313" key="8">
    <source>
        <dbReference type="EMBL" id="PQQ66455.1"/>
    </source>
</evidence>
<dbReference type="InterPro" id="IPR047951">
    <property type="entry name" value="Transpos_ISL3"/>
</dbReference>
<dbReference type="PROSITE" id="PS50531">
    <property type="entry name" value="HTH_IS21"/>
    <property type="match status" value="1"/>
</dbReference>
<evidence type="ECO:0000313" key="12">
    <source>
        <dbReference type="EMBL" id="PQQ67156.1"/>
    </source>
</evidence>
<dbReference type="PANTHER" id="PTHR33498:SF1">
    <property type="entry name" value="TRANSPOSASE FOR INSERTION SEQUENCE ELEMENT IS1557"/>
    <property type="match status" value="1"/>
</dbReference>
<dbReference type="EMBL" id="NEMB01000003">
    <property type="protein sequence ID" value="PQQ65363.1"/>
    <property type="molecule type" value="Genomic_DNA"/>
</dbReference>
<dbReference type="OrthoDB" id="287363at2"/>
<reference evidence="2 13" key="1">
    <citation type="journal article" date="2018" name="Syst. Appl. Microbiol.">
        <title>Characterization and high-quality draft genome sequence of Herbivorax saccincola A7, an anaerobic, alkaliphilic, thermophilic, cellulolytic, and xylanolytic bacterium.</title>
        <authorList>
            <person name="Aikawa S."/>
            <person name="Baramee S."/>
            <person name="Sermsathanaswadi J."/>
            <person name="Thianheng P."/>
            <person name="Tachaapaikoon C."/>
            <person name="Shikata A."/>
            <person name="Waeonukul R."/>
            <person name="Pason P."/>
            <person name="Ratanakhanokchai K."/>
            <person name="Kosugi A."/>
        </authorList>
    </citation>
    <scope>NUCLEOTIDE SEQUENCE [LARGE SCALE GENOMIC DNA]</scope>
    <source>
        <strain evidence="2 13">A7</strain>
    </source>
</reference>
<evidence type="ECO:0000313" key="6">
    <source>
        <dbReference type="EMBL" id="PQQ66254.1"/>
    </source>
</evidence>
<organism evidence="2 13">
    <name type="scientific">Acetivibrio saccincola</name>
    <dbReference type="NCBI Taxonomy" id="1677857"/>
    <lineage>
        <taxon>Bacteria</taxon>
        <taxon>Bacillati</taxon>
        <taxon>Bacillota</taxon>
        <taxon>Clostridia</taxon>
        <taxon>Eubacteriales</taxon>
        <taxon>Oscillospiraceae</taxon>
        <taxon>Acetivibrio</taxon>
    </lineage>
</organism>
<dbReference type="EMBL" id="NEMB01000003">
    <property type="protein sequence ID" value="PQQ66455.1"/>
    <property type="molecule type" value="Genomic_DNA"/>
</dbReference>
<dbReference type="NCBIfam" id="NF033550">
    <property type="entry name" value="transpos_ISL3"/>
    <property type="match status" value="1"/>
</dbReference>
<dbReference type="EMBL" id="NEMB01000003">
    <property type="protein sequence ID" value="PQQ66254.1"/>
    <property type="molecule type" value="Genomic_DNA"/>
</dbReference>
<evidence type="ECO:0000313" key="11">
    <source>
        <dbReference type="EMBL" id="PQQ66926.1"/>
    </source>
</evidence>
<evidence type="ECO:0000259" key="1">
    <source>
        <dbReference type="PROSITE" id="PS50531"/>
    </source>
</evidence>
<dbReference type="Pfam" id="PF14690">
    <property type="entry name" value="Zn_ribbon_ISL3"/>
    <property type="match status" value="1"/>
</dbReference>
<proteinExistence type="predicted"/>
<protein>
    <recommendedName>
        <fullName evidence="1">HTH IS21-type domain-containing protein</fullName>
    </recommendedName>
</protein>
<evidence type="ECO:0000313" key="3">
    <source>
        <dbReference type="EMBL" id="PQQ65453.1"/>
    </source>
</evidence>
<dbReference type="EMBL" id="NEMB01000003">
    <property type="protein sequence ID" value="PQQ66926.1"/>
    <property type="molecule type" value="Genomic_DNA"/>
</dbReference>
<dbReference type="PANTHER" id="PTHR33498">
    <property type="entry name" value="TRANSPOSASE FOR INSERTION SEQUENCE ELEMENT IS1557"/>
    <property type="match status" value="1"/>
</dbReference>
<name>A0A2S8R6F0_9FIRM</name>
<dbReference type="Proteomes" id="UP000239720">
    <property type="component" value="Unassembled WGS sequence"/>
</dbReference>
<evidence type="ECO:0000313" key="4">
    <source>
        <dbReference type="EMBL" id="PQQ65535.1"/>
    </source>
</evidence>
<dbReference type="EMBL" id="NEMB01000003">
    <property type="protein sequence ID" value="PQQ65535.1"/>
    <property type="molecule type" value="Genomic_DNA"/>
</dbReference>
<dbReference type="AlphaFoldDB" id="A0A2S8R6F0"/>
<feature type="domain" description="HTH IS21-type" evidence="1">
    <location>
        <begin position="354"/>
        <end position="417"/>
    </location>
</feature>
<dbReference type="InterPro" id="IPR017894">
    <property type="entry name" value="HTH_IS21_transposase_type"/>
</dbReference>
<evidence type="ECO:0000313" key="7">
    <source>
        <dbReference type="EMBL" id="PQQ66442.1"/>
    </source>
</evidence>
<dbReference type="Gene3D" id="1.10.10.60">
    <property type="entry name" value="Homeodomain-like"/>
    <property type="match status" value="1"/>
</dbReference>
<evidence type="ECO:0000313" key="5">
    <source>
        <dbReference type="EMBL" id="PQQ65539.1"/>
    </source>
</evidence>
<dbReference type="EMBL" id="NEMB01000003">
    <property type="protein sequence ID" value="PQQ65539.1"/>
    <property type="molecule type" value="Genomic_DNA"/>
</dbReference>